<protein>
    <submittedName>
        <fullName evidence="1">Uncharacterized protein</fullName>
    </submittedName>
</protein>
<sequence>MPGLQLSSVYIQPRDVVSWVMQFWGVGRVQDVDWMGDVIEPRIYSWASVFRALDYDKRMVPKCL</sequence>
<name>A0A0E9W9F2_ANGAN</name>
<organism evidence="1">
    <name type="scientific">Anguilla anguilla</name>
    <name type="common">European freshwater eel</name>
    <name type="synonym">Muraena anguilla</name>
    <dbReference type="NCBI Taxonomy" id="7936"/>
    <lineage>
        <taxon>Eukaryota</taxon>
        <taxon>Metazoa</taxon>
        <taxon>Chordata</taxon>
        <taxon>Craniata</taxon>
        <taxon>Vertebrata</taxon>
        <taxon>Euteleostomi</taxon>
        <taxon>Actinopterygii</taxon>
        <taxon>Neopterygii</taxon>
        <taxon>Teleostei</taxon>
        <taxon>Anguilliformes</taxon>
        <taxon>Anguillidae</taxon>
        <taxon>Anguilla</taxon>
    </lineage>
</organism>
<reference evidence="1" key="2">
    <citation type="journal article" date="2015" name="Fish Shellfish Immunol.">
        <title>Early steps in the European eel (Anguilla anguilla)-Vibrio vulnificus interaction in the gills: Role of the RtxA13 toxin.</title>
        <authorList>
            <person name="Callol A."/>
            <person name="Pajuelo D."/>
            <person name="Ebbesson L."/>
            <person name="Teles M."/>
            <person name="MacKenzie S."/>
            <person name="Amaro C."/>
        </authorList>
    </citation>
    <scope>NUCLEOTIDE SEQUENCE</scope>
</reference>
<accession>A0A0E9W9F2</accession>
<proteinExistence type="predicted"/>
<dbReference type="AlphaFoldDB" id="A0A0E9W9F2"/>
<evidence type="ECO:0000313" key="1">
    <source>
        <dbReference type="EMBL" id="JAH86916.1"/>
    </source>
</evidence>
<reference evidence="1" key="1">
    <citation type="submission" date="2014-11" db="EMBL/GenBank/DDBJ databases">
        <authorList>
            <person name="Amaro Gonzalez C."/>
        </authorList>
    </citation>
    <scope>NUCLEOTIDE SEQUENCE</scope>
</reference>
<dbReference type="EMBL" id="GBXM01021661">
    <property type="protein sequence ID" value="JAH86916.1"/>
    <property type="molecule type" value="Transcribed_RNA"/>
</dbReference>